<gene>
    <name evidence="10 11" type="primary">petL</name>
</gene>
<evidence type="ECO:0000256" key="2">
    <source>
        <dbReference type="ARBA" id="ARBA00022448"/>
    </source>
</evidence>
<feature type="transmembrane region" description="Helical" evidence="10">
    <location>
        <begin position="6"/>
        <end position="26"/>
    </location>
</feature>
<sequence>MITILGYIGFLGAFFVSTIVIYFSLLKIKLI</sequence>
<dbReference type="GO" id="GO:0015979">
    <property type="term" value="P:photosynthesis"/>
    <property type="evidence" value="ECO:0007669"/>
    <property type="project" value="UniProtKB-KW"/>
</dbReference>
<evidence type="ECO:0000256" key="7">
    <source>
        <dbReference type="ARBA" id="ARBA00023136"/>
    </source>
</evidence>
<name>A0A8E4BWM5_9CHLO</name>
<keyword evidence="11" id="KW-0150">Chloroplast</keyword>
<keyword evidence="5 10" id="KW-1133">Transmembrane helix</keyword>
<keyword evidence="6 10" id="KW-0793">Thylakoid</keyword>
<comment type="function">
    <text evidence="8 10">Component of the cytochrome b6-f complex, which mediates electron transfer between photosystem II (PSII) and photosystem I (PSI), cyclic electron flow around PSI, and state transitions. PetL is important for photoautotrophic growth as well as for electron transfer efficiency and stability of the cytochrome b6-f complex.</text>
</comment>
<keyword evidence="2 10" id="KW-0813">Transport</keyword>
<evidence type="ECO:0000256" key="3">
    <source>
        <dbReference type="ARBA" id="ARBA00022692"/>
    </source>
</evidence>
<dbReference type="HAMAP" id="MF_00433">
    <property type="entry name" value="Cytb6_f_PetL"/>
    <property type="match status" value="1"/>
</dbReference>
<comment type="similarity">
    <text evidence="10">Belongs to the PetL family.</text>
</comment>
<evidence type="ECO:0000313" key="11">
    <source>
        <dbReference type="EMBL" id="BCT02566.1"/>
    </source>
</evidence>
<evidence type="ECO:0000256" key="8">
    <source>
        <dbReference type="ARBA" id="ARBA00025197"/>
    </source>
</evidence>
<dbReference type="AlphaFoldDB" id="A0A8E4BWM5"/>
<evidence type="ECO:0000256" key="1">
    <source>
        <dbReference type="ARBA" id="ARBA00004167"/>
    </source>
</evidence>
<evidence type="ECO:0000256" key="10">
    <source>
        <dbReference type="HAMAP-Rule" id="MF_00433"/>
    </source>
</evidence>
<evidence type="ECO:0000256" key="6">
    <source>
        <dbReference type="ARBA" id="ARBA00023078"/>
    </source>
</evidence>
<accession>A0A8E4BWM5</accession>
<proteinExistence type="inferred from homology"/>
<dbReference type="GO" id="GO:0009512">
    <property type="term" value="C:cytochrome b6f complex"/>
    <property type="evidence" value="ECO:0007669"/>
    <property type="project" value="InterPro"/>
</dbReference>
<keyword evidence="4 10" id="KW-0249">Electron transport</keyword>
<protein>
    <recommendedName>
        <fullName evidence="10">Cytochrome b6-f complex subunit 6</fullName>
    </recommendedName>
    <alternativeName>
        <fullName evidence="10">Cytochrome b6-f complex subunit PetL</fullName>
    </alternativeName>
    <alternativeName>
        <fullName evidence="10">Cytochrome b6-f complex subunit VI</fullName>
    </alternativeName>
</protein>
<evidence type="ECO:0000256" key="4">
    <source>
        <dbReference type="ARBA" id="ARBA00022982"/>
    </source>
</evidence>
<keyword evidence="7 10" id="KW-0472">Membrane</keyword>
<dbReference type="EMBL" id="LC604816">
    <property type="protein sequence ID" value="BCT02566.1"/>
    <property type="molecule type" value="Genomic_DNA"/>
</dbReference>
<dbReference type="InterPro" id="IPR007802">
    <property type="entry name" value="Cyt_b6/f_cplx_su6"/>
</dbReference>
<keyword evidence="10" id="KW-0602">Photosynthesis</keyword>
<keyword evidence="3 10" id="KW-0812">Transmembrane</keyword>
<comment type="subcellular location">
    <subcellularLocation>
        <location evidence="1">Membrane</location>
        <topology evidence="1">Single-pass membrane protein</topology>
    </subcellularLocation>
    <subcellularLocation>
        <location evidence="10">Plastid</location>
        <location evidence="10">Chloroplast thylakoid membrane</location>
        <topology evidence="10">Single-pass membrane protein</topology>
    </subcellularLocation>
</comment>
<organism evidence="11">
    <name type="scientific">Medakamo hakoo</name>
    <dbReference type="NCBI Taxonomy" id="3113649"/>
    <lineage>
        <taxon>Eukaryota</taxon>
        <taxon>Viridiplantae</taxon>
        <taxon>Chlorophyta</taxon>
        <taxon>core chlorophytes</taxon>
        <taxon>Trebouxiophyceae</taxon>
        <taxon>Trebouxiophyceae incertae sedis</taxon>
        <taxon>Coccomyxaceae</taxon>
        <taxon>Medakamo</taxon>
    </lineage>
</organism>
<keyword evidence="11" id="KW-0934">Plastid</keyword>
<evidence type="ECO:0000256" key="5">
    <source>
        <dbReference type="ARBA" id="ARBA00022989"/>
    </source>
</evidence>
<dbReference type="GO" id="GO:0009535">
    <property type="term" value="C:chloroplast thylakoid membrane"/>
    <property type="evidence" value="ECO:0007669"/>
    <property type="project" value="UniProtKB-SubCell"/>
</dbReference>
<dbReference type="Pfam" id="PF05115">
    <property type="entry name" value="PetL"/>
    <property type="match status" value="1"/>
</dbReference>
<dbReference type="GO" id="GO:0009055">
    <property type="term" value="F:electron transfer activity"/>
    <property type="evidence" value="ECO:0007669"/>
    <property type="project" value="InterPro"/>
</dbReference>
<evidence type="ECO:0000256" key="9">
    <source>
        <dbReference type="ARBA" id="ARBA00025834"/>
    </source>
</evidence>
<reference evidence="11" key="1">
    <citation type="submission" date="2021-02" db="EMBL/GenBank/DDBJ databases">
        <title>Organelle genome of a novel green alga in the class Trebouxiophyceae.</title>
        <authorList>
            <person name="Takusagawa M."/>
            <person name="Misumi O."/>
            <person name="Inui T.I."/>
            <person name="Kato S."/>
            <person name="Matsunaga S."/>
            <person name="Kuroiwa H."/>
            <person name="Kuroiwa T."/>
        </authorList>
    </citation>
    <scope>NUCLEOTIDE SEQUENCE</scope>
    <source>
        <strain evidence="11">311 I</strain>
    </source>
</reference>
<geneLocation type="chloroplast" evidence="11"/>
<comment type="subunit">
    <text evidence="9 10">The 4 large subunits of the cytochrome b6-f complex are cytochrome b6, subunit IV (17 kDa polypeptide, PetD), cytochrome f and the Rieske protein, while the 4 small subunits are PetG, PetL, PetM and PetN. The complex functions as a dimer.</text>
</comment>